<dbReference type="InterPro" id="IPR000836">
    <property type="entry name" value="PRTase_dom"/>
</dbReference>
<name>G6AZZ5_9BACT</name>
<dbReference type="AlphaFoldDB" id="G6AZZ5"/>
<dbReference type="SUPFAM" id="SSF53271">
    <property type="entry name" value="PRTase-like"/>
    <property type="match status" value="1"/>
</dbReference>
<organism evidence="1 2">
    <name type="scientific">Leyella stercorea DSM 18206</name>
    <dbReference type="NCBI Taxonomy" id="1002367"/>
    <lineage>
        <taxon>Bacteria</taxon>
        <taxon>Pseudomonadati</taxon>
        <taxon>Bacteroidota</taxon>
        <taxon>Bacteroidia</taxon>
        <taxon>Bacteroidales</taxon>
        <taxon>Prevotellaceae</taxon>
        <taxon>Leyella</taxon>
    </lineage>
</organism>
<dbReference type="HOGENOM" id="CLU_1282268_0_0_10"/>
<evidence type="ECO:0008006" key="3">
    <source>
        <dbReference type="Google" id="ProtNLM"/>
    </source>
</evidence>
<accession>G6AZZ5</accession>
<comment type="caution">
    <text evidence="1">The sequence shown here is derived from an EMBL/GenBank/DDBJ whole genome shotgun (WGS) entry which is preliminary data.</text>
</comment>
<reference evidence="1 2" key="1">
    <citation type="submission" date="2011-08" db="EMBL/GenBank/DDBJ databases">
        <authorList>
            <person name="Weinstock G."/>
            <person name="Sodergren E."/>
            <person name="Clifton S."/>
            <person name="Fulton L."/>
            <person name="Fulton B."/>
            <person name="Courtney L."/>
            <person name="Fronick C."/>
            <person name="Harrison M."/>
            <person name="Strong C."/>
            <person name="Farmer C."/>
            <person name="Delahaunty K."/>
            <person name="Markovic C."/>
            <person name="Hall O."/>
            <person name="Minx P."/>
            <person name="Tomlinson C."/>
            <person name="Mitreva M."/>
            <person name="Hou S."/>
            <person name="Chen J."/>
            <person name="Wollam A."/>
            <person name="Pepin K.H."/>
            <person name="Johnson M."/>
            <person name="Bhonagiri V."/>
            <person name="Zhang X."/>
            <person name="Suruliraj S."/>
            <person name="Warren W."/>
            <person name="Chinwalla A."/>
            <person name="Mardis E.R."/>
            <person name="Wilson R.K."/>
        </authorList>
    </citation>
    <scope>NUCLEOTIDE SEQUENCE [LARGE SCALE GENOMIC DNA]</scope>
    <source>
        <strain evidence="1 2">DSM 18206</strain>
    </source>
</reference>
<dbReference type="CDD" id="cd06223">
    <property type="entry name" value="PRTases_typeI"/>
    <property type="match status" value="1"/>
</dbReference>
<dbReference type="GeneID" id="78337724"/>
<dbReference type="eggNOG" id="COG1040">
    <property type="taxonomic scope" value="Bacteria"/>
</dbReference>
<dbReference type="InterPro" id="IPR029057">
    <property type="entry name" value="PRTase-like"/>
</dbReference>
<dbReference type="PATRIC" id="fig|1002367.3.peg.1786"/>
<dbReference type="EMBL" id="AFZZ01000189">
    <property type="protein sequence ID" value="EHJ38058.1"/>
    <property type="molecule type" value="Genomic_DNA"/>
</dbReference>
<dbReference type="RefSeq" id="WP_007901522.1">
    <property type="nucleotide sequence ID" value="NZ_JH379449.1"/>
</dbReference>
<proteinExistence type="predicted"/>
<sequence length="215" mass="24668">MDKRTPIDMQEFLNDISVPDLSGPLELSSKETSHEQKDIFAIEKRKAWDKSVEARCDFTRRVRLTRRADTFFISLWQKSLYGRTLTDIKGDDSMVAFFADSISPLIRDILGEELNTGAWCIVTTPKRRHLVKNFATRICEMIASQLNIPFYEDVAFCHSKQRIGAVFTMNNLPKEPNCIVFDDFVTTGSTLKAMRNVLTEHHKNCVLFTGINNKL</sequence>
<evidence type="ECO:0000313" key="1">
    <source>
        <dbReference type="EMBL" id="EHJ38058.1"/>
    </source>
</evidence>
<dbReference type="Gene3D" id="3.40.50.2020">
    <property type="match status" value="1"/>
</dbReference>
<dbReference type="Proteomes" id="UP000004407">
    <property type="component" value="Unassembled WGS sequence"/>
</dbReference>
<gene>
    <name evidence="1" type="ORF">HMPREF0673_02212</name>
</gene>
<protein>
    <recommendedName>
        <fullName evidence="3">Phosphoribosyltransferase domain-containing protein</fullName>
    </recommendedName>
</protein>
<evidence type="ECO:0000313" key="2">
    <source>
        <dbReference type="Proteomes" id="UP000004407"/>
    </source>
</evidence>